<organism evidence="2 3">
    <name type="scientific">Clostridium cavendishii DSM 21758</name>
    <dbReference type="NCBI Taxonomy" id="1121302"/>
    <lineage>
        <taxon>Bacteria</taxon>
        <taxon>Bacillati</taxon>
        <taxon>Bacillota</taxon>
        <taxon>Clostridia</taxon>
        <taxon>Eubacteriales</taxon>
        <taxon>Clostridiaceae</taxon>
        <taxon>Clostridium</taxon>
    </lineage>
</organism>
<sequence length="48" mass="5528">MKDMHSINQKKRQNPSSITNNYAAKIKNKQNQSTPYGDNDPSSRTDFK</sequence>
<name>A0A1M6CEI1_9CLOT</name>
<evidence type="ECO:0000313" key="3">
    <source>
        <dbReference type="Proteomes" id="UP000184310"/>
    </source>
</evidence>
<dbReference type="RefSeq" id="WP_159433197.1">
    <property type="nucleotide sequence ID" value="NZ_FQZB01000004.1"/>
</dbReference>
<dbReference type="EMBL" id="FQZB01000004">
    <property type="protein sequence ID" value="SHI59435.1"/>
    <property type="molecule type" value="Genomic_DNA"/>
</dbReference>
<evidence type="ECO:0000313" key="2">
    <source>
        <dbReference type="EMBL" id="SHI59435.1"/>
    </source>
</evidence>
<dbReference type="Proteomes" id="UP000184310">
    <property type="component" value="Unassembled WGS sequence"/>
</dbReference>
<protein>
    <submittedName>
        <fullName evidence="2">Uncharacterized protein</fullName>
    </submittedName>
</protein>
<accession>A0A1M6CEI1</accession>
<keyword evidence="3" id="KW-1185">Reference proteome</keyword>
<feature type="compositionally biased region" description="Polar residues" evidence="1">
    <location>
        <begin position="29"/>
        <end position="40"/>
    </location>
</feature>
<reference evidence="2 3" key="1">
    <citation type="submission" date="2016-11" db="EMBL/GenBank/DDBJ databases">
        <authorList>
            <person name="Jaros S."/>
            <person name="Januszkiewicz K."/>
            <person name="Wedrychowicz H."/>
        </authorList>
    </citation>
    <scope>NUCLEOTIDE SEQUENCE [LARGE SCALE GENOMIC DNA]</scope>
    <source>
        <strain evidence="2 3">DSM 21758</strain>
    </source>
</reference>
<feature type="region of interest" description="Disordered" evidence="1">
    <location>
        <begin position="1"/>
        <end position="48"/>
    </location>
</feature>
<dbReference type="AlphaFoldDB" id="A0A1M6CEI1"/>
<gene>
    <name evidence="2" type="ORF">SAMN02745163_00447</name>
</gene>
<evidence type="ECO:0000256" key="1">
    <source>
        <dbReference type="SAM" id="MobiDB-lite"/>
    </source>
</evidence>
<dbReference type="STRING" id="1121302.SAMN02745163_00447"/>
<proteinExistence type="predicted"/>